<keyword evidence="3" id="KW-1185">Reference proteome</keyword>
<proteinExistence type="inferred from homology"/>
<protein>
    <submittedName>
        <fullName evidence="2">Uncharacterized protein</fullName>
    </submittedName>
</protein>
<accession>M2NCS0</accession>
<dbReference type="PANTHER" id="PTHR12475:SF4">
    <property type="entry name" value="PROTEIN THEM6"/>
    <property type="match status" value="1"/>
</dbReference>
<dbReference type="EMBL" id="KB445555">
    <property type="protein sequence ID" value="EMC96710.1"/>
    <property type="molecule type" value="Genomic_DNA"/>
</dbReference>
<comment type="similarity">
    <text evidence="1">Belongs to the lcsJ thioesterase family.</text>
</comment>
<dbReference type="OMA" id="PFAWTYR"/>
<dbReference type="RefSeq" id="XP_007676648.1">
    <property type="nucleotide sequence ID" value="XM_007678458.1"/>
</dbReference>
<dbReference type="GeneID" id="19107143"/>
<dbReference type="PANTHER" id="PTHR12475">
    <property type="match status" value="1"/>
</dbReference>
<dbReference type="eggNOG" id="KOG4366">
    <property type="taxonomic scope" value="Eukaryota"/>
</dbReference>
<dbReference type="OrthoDB" id="265761at2759"/>
<dbReference type="SUPFAM" id="SSF54637">
    <property type="entry name" value="Thioesterase/thiol ester dehydrase-isomerase"/>
    <property type="match status" value="1"/>
</dbReference>
<dbReference type="InterPro" id="IPR051490">
    <property type="entry name" value="THEM6_lcsJ_thioesterase"/>
</dbReference>
<organism evidence="2 3">
    <name type="scientific">Baudoinia panamericana (strain UAMH 10762)</name>
    <name type="common">Angels' share fungus</name>
    <name type="synonym">Baudoinia compniacensis (strain UAMH 10762)</name>
    <dbReference type="NCBI Taxonomy" id="717646"/>
    <lineage>
        <taxon>Eukaryota</taxon>
        <taxon>Fungi</taxon>
        <taxon>Dikarya</taxon>
        <taxon>Ascomycota</taxon>
        <taxon>Pezizomycotina</taxon>
        <taxon>Dothideomycetes</taxon>
        <taxon>Dothideomycetidae</taxon>
        <taxon>Mycosphaerellales</taxon>
        <taxon>Teratosphaeriaceae</taxon>
        <taxon>Baudoinia</taxon>
    </lineage>
</organism>
<dbReference type="HOGENOM" id="CLU_040660_0_1_1"/>
<reference evidence="2 3" key="1">
    <citation type="journal article" date="2012" name="PLoS Pathog.">
        <title>Diverse lifestyles and strategies of plant pathogenesis encoded in the genomes of eighteen Dothideomycetes fungi.</title>
        <authorList>
            <person name="Ohm R.A."/>
            <person name="Feau N."/>
            <person name="Henrissat B."/>
            <person name="Schoch C.L."/>
            <person name="Horwitz B.A."/>
            <person name="Barry K.W."/>
            <person name="Condon B.J."/>
            <person name="Copeland A.C."/>
            <person name="Dhillon B."/>
            <person name="Glaser F."/>
            <person name="Hesse C.N."/>
            <person name="Kosti I."/>
            <person name="LaButti K."/>
            <person name="Lindquist E.A."/>
            <person name="Lucas S."/>
            <person name="Salamov A.A."/>
            <person name="Bradshaw R.E."/>
            <person name="Ciuffetti L."/>
            <person name="Hamelin R.C."/>
            <person name="Kema G.H.J."/>
            <person name="Lawrence C."/>
            <person name="Scott J.A."/>
            <person name="Spatafora J.W."/>
            <person name="Turgeon B.G."/>
            <person name="de Wit P.J.G.M."/>
            <person name="Zhong S."/>
            <person name="Goodwin S.B."/>
            <person name="Grigoriev I.V."/>
        </authorList>
    </citation>
    <scope>NUCLEOTIDE SEQUENCE [LARGE SCALE GENOMIC DNA]</scope>
    <source>
        <strain evidence="2 3">UAMH 10762</strain>
    </source>
</reference>
<dbReference type="CDD" id="cd00586">
    <property type="entry name" value="4HBT"/>
    <property type="match status" value="1"/>
</dbReference>
<gene>
    <name evidence="2" type="ORF">BAUCODRAFT_108579</name>
</gene>
<sequence>MWKIAALAFALANIKNLPGVWHVRVLRGIFYQLYLQPTPQQPKHLFAPLITSSRNTLLDCDYNFHKSNSTYFADLDVARAHYVGAILRTSLARLNRGDEDGIPAEAKSAKGKYVVALGAVSCFFQKQIEPLQQFEIYTRVLSWDRKWLYLVSHIVKKGAIKPDSYVLQPWRKTKRKAGEAKKESEDLTKHIFATSVARYVFKKGRLTINPEIVLERSRLLPPRPAGIGLPPRAEASKLGEFADETRASVNTDDDGWTWEDMEKERLRGLSFATHFDKLSAVHNELRADEVLGAYGDYW</sequence>
<dbReference type="AlphaFoldDB" id="M2NCS0"/>
<dbReference type="InterPro" id="IPR029069">
    <property type="entry name" value="HotDog_dom_sf"/>
</dbReference>
<dbReference type="Proteomes" id="UP000011761">
    <property type="component" value="Unassembled WGS sequence"/>
</dbReference>
<evidence type="ECO:0000313" key="3">
    <source>
        <dbReference type="Proteomes" id="UP000011761"/>
    </source>
</evidence>
<dbReference type="Gene3D" id="3.10.129.10">
    <property type="entry name" value="Hotdog Thioesterase"/>
    <property type="match status" value="1"/>
</dbReference>
<name>M2NCS0_BAUPA</name>
<dbReference type="Pfam" id="PF13279">
    <property type="entry name" value="4HBT_2"/>
    <property type="match status" value="1"/>
</dbReference>
<evidence type="ECO:0000313" key="2">
    <source>
        <dbReference type="EMBL" id="EMC96710.1"/>
    </source>
</evidence>
<dbReference type="KEGG" id="bcom:BAUCODRAFT_108579"/>
<evidence type="ECO:0000256" key="1">
    <source>
        <dbReference type="ARBA" id="ARBA00038476"/>
    </source>
</evidence>